<dbReference type="GO" id="GO:0000160">
    <property type="term" value="P:phosphorelay signal transduction system"/>
    <property type="evidence" value="ECO:0007669"/>
    <property type="project" value="InterPro"/>
</dbReference>
<name>A0A328APR4_9CAUL</name>
<keyword evidence="4" id="KW-1185">Reference proteome</keyword>
<dbReference type="EMBL" id="QFYR01000001">
    <property type="protein sequence ID" value="RAK56569.1"/>
    <property type="molecule type" value="Genomic_DNA"/>
</dbReference>
<comment type="caution">
    <text evidence="3">The sequence shown here is derived from an EMBL/GenBank/DDBJ whole genome shotgun (WGS) entry which is preliminary data.</text>
</comment>
<reference evidence="4" key="1">
    <citation type="submission" date="2018-05" db="EMBL/GenBank/DDBJ databases">
        <authorList>
            <person name="Li X."/>
        </authorList>
    </citation>
    <scope>NUCLEOTIDE SEQUENCE [LARGE SCALE GENOMIC DNA]</scope>
    <source>
        <strain evidence="4">YIM 73061</strain>
    </source>
</reference>
<dbReference type="PROSITE" id="PS50110">
    <property type="entry name" value="RESPONSE_REGULATORY"/>
    <property type="match status" value="1"/>
</dbReference>
<evidence type="ECO:0000313" key="4">
    <source>
        <dbReference type="Proteomes" id="UP000249725"/>
    </source>
</evidence>
<dbReference type="InterPro" id="IPR001789">
    <property type="entry name" value="Sig_transdc_resp-reg_receiver"/>
</dbReference>
<dbReference type="AlphaFoldDB" id="A0A328APR4"/>
<dbReference type="Gene3D" id="3.40.50.2300">
    <property type="match status" value="1"/>
</dbReference>
<evidence type="ECO:0000313" key="3">
    <source>
        <dbReference type="EMBL" id="RAK56569.1"/>
    </source>
</evidence>
<dbReference type="SUPFAM" id="SSF52172">
    <property type="entry name" value="CheY-like"/>
    <property type="match status" value="1"/>
</dbReference>
<dbReference type="OrthoDB" id="7210796at2"/>
<feature type="modified residue" description="4-aspartylphosphate" evidence="1">
    <location>
        <position position="66"/>
    </location>
</feature>
<keyword evidence="1" id="KW-0597">Phosphoprotein</keyword>
<proteinExistence type="predicted"/>
<dbReference type="Proteomes" id="UP000249725">
    <property type="component" value="Unassembled WGS sequence"/>
</dbReference>
<accession>A0A328APR4</accession>
<sequence length="98" mass="10386">MRDLQNLLNELDQFSTVMIAGSSTSKTDQLLDRLNASGINVIGPVDTASKALALIAQSHVDLAVIDPELAGARNGAELARSLRETWGVRAHVVTHAPA</sequence>
<dbReference type="InterPro" id="IPR011006">
    <property type="entry name" value="CheY-like_superfamily"/>
</dbReference>
<organism evidence="3 4">
    <name type="scientific">Phenylobacterium deserti</name>
    <dbReference type="NCBI Taxonomy" id="1914756"/>
    <lineage>
        <taxon>Bacteria</taxon>
        <taxon>Pseudomonadati</taxon>
        <taxon>Pseudomonadota</taxon>
        <taxon>Alphaproteobacteria</taxon>
        <taxon>Caulobacterales</taxon>
        <taxon>Caulobacteraceae</taxon>
        <taxon>Phenylobacterium</taxon>
    </lineage>
</organism>
<protein>
    <recommendedName>
        <fullName evidence="2">Response regulatory domain-containing protein</fullName>
    </recommendedName>
</protein>
<evidence type="ECO:0000259" key="2">
    <source>
        <dbReference type="PROSITE" id="PS50110"/>
    </source>
</evidence>
<evidence type="ECO:0000256" key="1">
    <source>
        <dbReference type="PROSITE-ProRule" id="PRU00169"/>
    </source>
</evidence>
<dbReference type="RefSeq" id="WP_111512920.1">
    <property type="nucleotide sequence ID" value="NZ_QFYR01000001.1"/>
</dbReference>
<feature type="domain" description="Response regulatory" evidence="2">
    <location>
        <begin position="16"/>
        <end position="98"/>
    </location>
</feature>
<gene>
    <name evidence="3" type="ORF">DJ018_00875</name>
</gene>